<dbReference type="InterPro" id="IPR012340">
    <property type="entry name" value="NA-bd_OB-fold"/>
</dbReference>
<evidence type="ECO:0000256" key="1">
    <source>
        <dbReference type="ARBA" id="ARBA00022763"/>
    </source>
</evidence>
<evidence type="ECO:0000313" key="6">
    <source>
        <dbReference type="EMBL" id="MCC2127529.1"/>
    </source>
</evidence>
<dbReference type="PANTHER" id="PTHR33991">
    <property type="entry name" value="DNA REPAIR PROTEIN RECO"/>
    <property type="match status" value="1"/>
</dbReference>
<reference evidence="6 7" key="1">
    <citation type="submission" date="2021-10" db="EMBL/GenBank/DDBJ databases">
        <title>Anaerobic single-cell dispensing facilitates the cultivation of human gut bacteria.</title>
        <authorList>
            <person name="Afrizal A."/>
        </authorList>
    </citation>
    <scope>NUCLEOTIDE SEQUENCE [LARGE SCALE GENOMIC DNA]</scope>
    <source>
        <strain evidence="6 7">CLA-AA-H276</strain>
    </source>
</reference>
<dbReference type="Pfam" id="PF02565">
    <property type="entry name" value="RecO_C"/>
    <property type="match status" value="1"/>
</dbReference>
<comment type="similarity">
    <text evidence="4">Belongs to the RecO family.</text>
</comment>
<dbReference type="EMBL" id="JAJEPS010000023">
    <property type="protein sequence ID" value="MCC2127529.1"/>
    <property type="molecule type" value="Genomic_DNA"/>
</dbReference>
<evidence type="ECO:0000256" key="2">
    <source>
        <dbReference type="ARBA" id="ARBA00023172"/>
    </source>
</evidence>
<gene>
    <name evidence="4 6" type="primary">recO</name>
    <name evidence="6" type="ORF">LKD36_15345</name>
</gene>
<dbReference type="PANTHER" id="PTHR33991:SF1">
    <property type="entry name" value="DNA REPAIR PROTEIN RECO"/>
    <property type="match status" value="1"/>
</dbReference>
<dbReference type="RefSeq" id="WP_118770091.1">
    <property type="nucleotide sequence ID" value="NZ_JAJEPS010000023.1"/>
</dbReference>
<dbReference type="Pfam" id="PF11967">
    <property type="entry name" value="RecO_N"/>
    <property type="match status" value="1"/>
</dbReference>
<organism evidence="6 7">
    <name type="scientific">Hominiventricola filiformis</name>
    <dbReference type="NCBI Taxonomy" id="2885352"/>
    <lineage>
        <taxon>Bacteria</taxon>
        <taxon>Bacillati</taxon>
        <taxon>Bacillota</taxon>
        <taxon>Clostridia</taxon>
        <taxon>Lachnospirales</taxon>
        <taxon>Lachnospiraceae</taxon>
        <taxon>Hominiventricola</taxon>
    </lineage>
</organism>
<keyword evidence="3 4" id="KW-0234">DNA repair</keyword>
<dbReference type="Proteomes" id="UP001198220">
    <property type="component" value="Unassembled WGS sequence"/>
</dbReference>
<dbReference type="InterPro" id="IPR022572">
    <property type="entry name" value="DNA_rep/recomb_RecO_N"/>
</dbReference>
<sequence>MSGQSCTVTGIVLSAMPVGEYDKLVVLLTKEYGKIRAFARGARRLNNPLMAAVNPFVFGQFQLYEGRTSYTISQASVQNYFSELLTDFEGSCYGQYFLEFADYYTRENADCMDYMKLVYQSLRALLIPAIPRKLVRYIYELKAMVYSGECPQDWEQFESWNADTSTRYAFQFVIASPVEKLYTFTLSEEVCEEFGRIVTYLRRHYVEHPFKSLEILETCL</sequence>
<dbReference type="InterPro" id="IPR003717">
    <property type="entry name" value="RecO"/>
</dbReference>
<dbReference type="SUPFAM" id="SSF57863">
    <property type="entry name" value="ArfGap/RecO-like zinc finger"/>
    <property type="match status" value="1"/>
</dbReference>
<name>A0AAE3AAE0_9FIRM</name>
<comment type="caution">
    <text evidence="6">The sequence shown here is derived from an EMBL/GenBank/DDBJ whole genome shotgun (WGS) entry which is preliminary data.</text>
</comment>
<keyword evidence="2 4" id="KW-0233">DNA recombination</keyword>
<keyword evidence="1 4" id="KW-0227">DNA damage</keyword>
<comment type="function">
    <text evidence="4">Involved in DNA repair and RecF pathway recombination.</text>
</comment>
<evidence type="ECO:0000256" key="4">
    <source>
        <dbReference type="HAMAP-Rule" id="MF_00201"/>
    </source>
</evidence>
<dbReference type="AlphaFoldDB" id="A0AAE3AAE0"/>
<evidence type="ECO:0000259" key="5">
    <source>
        <dbReference type="Pfam" id="PF11967"/>
    </source>
</evidence>
<accession>A0AAE3AAE0</accession>
<dbReference type="Gene3D" id="2.40.50.140">
    <property type="entry name" value="Nucleic acid-binding proteins"/>
    <property type="match status" value="1"/>
</dbReference>
<protein>
    <recommendedName>
        <fullName evidence="4">DNA repair protein RecO</fullName>
    </recommendedName>
    <alternativeName>
        <fullName evidence="4">Recombination protein O</fullName>
    </alternativeName>
</protein>
<dbReference type="SUPFAM" id="SSF50249">
    <property type="entry name" value="Nucleic acid-binding proteins"/>
    <property type="match status" value="1"/>
</dbReference>
<proteinExistence type="inferred from homology"/>
<evidence type="ECO:0000313" key="7">
    <source>
        <dbReference type="Proteomes" id="UP001198220"/>
    </source>
</evidence>
<feature type="domain" description="DNA replication/recombination mediator RecO N-terminal" evidence="5">
    <location>
        <begin position="6"/>
        <end position="80"/>
    </location>
</feature>
<dbReference type="HAMAP" id="MF_00201">
    <property type="entry name" value="RecO"/>
    <property type="match status" value="1"/>
</dbReference>
<dbReference type="GO" id="GO:0006302">
    <property type="term" value="P:double-strand break repair"/>
    <property type="evidence" value="ECO:0007669"/>
    <property type="project" value="TreeGrafter"/>
</dbReference>
<dbReference type="GO" id="GO:0043590">
    <property type="term" value="C:bacterial nucleoid"/>
    <property type="evidence" value="ECO:0007669"/>
    <property type="project" value="TreeGrafter"/>
</dbReference>
<dbReference type="NCBIfam" id="TIGR00613">
    <property type="entry name" value="reco"/>
    <property type="match status" value="1"/>
</dbReference>
<dbReference type="GO" id="GO:0006310">
    <property type="term" value="P:DNA recombination"/>
    <property type="evidence" value="ECO:0007669"/>
    <property type="project" value="UniProtKB-UniRule"/>
</dbReference>
<keyword evidence="7" id="KW-1185">Reference proteome</keyword>
<dbReference type="InterPro" id="IPR037278">
    <property type="entry name" value="ARFGAP/RecO"/>
</dbReference>
<evidence type="ECO:0000256" key="3">
    <source>
        <dbReference type="ARBA" id="ARBA00023204"/>
    </source>
</evidence>